<evidence type="ECO:0000256" key="1">
    <source>
        <dbReference type="ARBA" id="ARBA00007926"/>
    </source>
</evidence>
<dbReference type="RefSeq" id="XP_027608262.1">
    <property type="nucleotide sequence ID" value="XM_027752461.1"/>
</dbReference>
<name>A0A401G5B5_9APHY</name>
<dbReference type="InterPro" id="IPR029004">
    <property type="entry name" value="Ribosomal_eL28/Mak16"/>
</dbReference>
<dbReference type="FunCoup" id="A0A401G5B5">
    <property type="interactions" value="398"/>
</dbReference>
<keyword evidence="2 6" id="KW-0689">Ribosomal protein</keyword>
<dbReference type="GO" id="GO:0003735">
    <property type="term" value="F:structural constituent of ribosome"/>
    <property type="evidence" value="ECO:0007669"/>
    <property type="project" value="InterPro"/>
</dbReference>
<dbReference type="AlphaFoldDB" id="A0A401G5B5"/>
<dbReference type="Gene3D" id="3.30.390.110">
    <property type="match status" value="1"/>
</dbReference>
<comment type="similarity">
    <text evidence="1">Belongs to the eukaryotic ribosomal protein eL28 family.</text>
</comment>
<feature type="compositionally biased region" description="Basic residues" evidence="4">
    <location>
        <begin position="129"/>
        <end position="145"/>
    </location>
</feature>
<organism evidence="6 7">
    <name type="scientific">Sparassis crispa</name>
    <dbReference type="NCBI Taxonomy" id="139825"/>
    <lineage>
        <taxon>Eukaryota</taxon>
        <taxon>Fungi</taxon>
        <taxon>Dikarya</taxon>
        <taxon>Basidiomycota</taxon>
        <taxon>Agaricomycotina</taxon>
        <taxon>Agaricomycetes</taxon>
        <taxon>Polyporales</taxon>
        <taxon>Sparassidaceae</taxon>
        <taxon>Sparassis</taxon>
    </lineage>
</organism>
<dbReference type="OrthoDB" id="338850at2759"/>
<sequence length="145" mass="15936">MSTDLEWLLLRNNNSFMVKRVEEGPIFSKEPANLRNIHSHKYSGLANEKTIEVRDTESGIQLITRKKGTSRHAAHAGSATSTIRPRSGGRRALGITAKLAKRGYRPDLRQAALARVSAVLAAQKEKKPTPPKKIRGKKAKGFGLA</sequence>
<evidence type="ECO:0000256" key="3">
    <source>
        <dbReference type="ARBA" id="ARBA00023274"/>
    </source>
</evidence>
<evidence type="ECO:0000313" key="6">
    <source>
        <dbReference type="EMBL" id="GBE77349.1"/>
    </source>
</evidence>
<dbReference type="GO" id="GO:0005840">
    <property type="term" value="C:ribosome"/>
    <property type="evidence" value="ECO:0007669"/>
    <property type="project" value="UniProtKB-KW"/>
</dbReference>
<dbReference type="STRING" id="139825.A0A401G5B5"/>
<feature type="compositionally biased region" description="Basic residues" evidence="4">
    <location>
        <begin position="65"/>
        <end position="74"/>
    </location>
</feature>
<reference evidence="6 7" key="1">
    <citation type="journal article" date="2018" name="Sci. Rep.">
        <title>Genome sequence of the cauliflower mushroom Sparassis crispa (Hanabiratake) and its association with beneficial usage.</title>
        <authorList>
            <person name="Kiyama R."/>
            <person name="Furutani Y."/>
            <person name="Kawaguchi K."/>
            <person name="Nakanishi T."/>
        </authorList>
    </citation>
    <scope>NUCLEOTIDE SEQUENCE [LARGE SCALE GENOMIC DNA]</scope>
</reference>
<keyword evidence="3" id="KW-0687">Ribonucleoprotein</keyword>
<dbReference type="InterPro" id="IPR002672">
    <property type="entry name" value="Ribosomal_eL28"/>
</dbReference>
<dbReference type="GeneID" id="38774266"/>
<gene>
    <name evidence="6" type="ORF">SCP_0102220</name>
</gene>
<keyword evidence="7" id="KW-1185">Reference proteome</keyword>
<protein>
    <submittedName>
        <fullName evidence="6">Probable 60S ribosomal protein</fullName>
    </submittedName>
</protein>
<dbReference type="InParanoid" id="A0A401G5B5"/>
<feature type="region of interest" description="Disordered" evidence="4">
    <location>
        <begin position="121"/>
        <end position="145"/>
    </location>
</feature>
<evidence type="ECO:0000313" key="7">
    <source>
        <dbReference type="Proteomes" id="UP000287166"/>
    </source>
</evidence>
<feature type="region of interest" description="Disordered" evidence="4">
    <location>
        <begin position="65"/>
        <end position="89"/>
    </location>
</feature>
<dbReference type="GO" id="GO:0006412">
    <property type="term" value="P:translation"/>
    <property type="evidence" value="ECO:0007669"/>
    <property type="project" value="InterPro"/>
</dbReference>
<proteinExistence type="inferred from homology"/>
<dbReference type="EMBL" id="BFAD01000001">
    <property type="protein sequence ID" value="GBE77349.1"/>
    <property type="molecule type" value="Genomic_DNA"/>
</dbReference>
<evidence type="ECO:0000256" key="2">
    <source>
        <dbReference type="ARBA" id="ARBA00022980"/>
    </source>
</evidence>
<dbReference type="GO" id="GO:1990904">
    <property type="term" value="C:ribonucleoprotein complex"/>
    <property type="evidence" value="ECO:0007669"/>
    <property type="project" value="UniProtKB-KW"/>
</dbReference>
<evidence type="ECO:0000259" key="5">
    <source>
        <dbReference type="Pfam" id="PF01778"/>
    </source>
</evidence>
<comment type="caution">
    <text evidence="6">The sequence shown here is derived from an EMBL/GenBank/DDBJ whole genome shotgun (WGS) entry which is preliminary data.</text>
</comment>
<dbReference type="Pfam" id="PF01778">
    <property type="entry name" value="Ribosomal_L28e"/>
    <property type="match status" value="1"/>
</dbReference>
<evidence type="ECO:0000256" key="4">
    <source>
        <dbReference type="SAM" id="MobiDB-lite"/>
    </source>
</evidence>
<dbReference type="Proteomes" id="UP000287166">
    <property type="component" value="Unassembled WGS sequence"/>
</dbReference>
<dbReference type="PANTHER" id="PTHR10544">
    <property type="entry name" value="60S RIBOSOMAL PROTEIN L28"/>
    <property type="match status" value="1"/>
</dbReference>
<feature type="domain" description="Ribosomal eL28/Mak16" evidence="5">
    <location>
        <begin position="5"/>
        <end position="121"/>
    </location>
</feature>
<accession>A0A401G5B5</accession>